<dbReference type="SUPFAM" id="SSF53597">
    <property type="entry name" value="Dihydrofolate reductase-like"/>
    <property type="match status" value="1"/>
</dbReference>
<proteinExistence type="predicted"/>
<dbReference type="InterPro" id="IPR002734">
    <property type="entry name" value="RibDG_C"/>
</dbReference>
<reference evidence="5" key="1">
    <citation type="submission" date="2020-05" db="EMBL/GenBank/DDBJ databases">
        <authorList>
            <person name="Chiriac C."/>
            <person name="Salcher M."/>
            <person name="Ghai R."/>
            <person name="Kavagutti S V."/>
        </authorList>
    </citation>
    <scope>NUCLEOTIDE SEQUENCE</scope>
</reference>
<protein>
    <submittedName>
        <fullName evidence="5">Unannotated protein</fullName>
    </submittedName>
</protein>
<gene>
    <name evidence="5" type="ORF">UFOPK3773_01396</name>
</gene>
<evidence type="ECO:0000313" key="5">
    <source>
        <dbReference type="EMBL" id="CAB4950830.1"/>
    </source>
</evidence>
<dbReference type="AlphaFoldDB" id="A0A6J7K480"/>
<accession>A0A6J7K480</accession>
<dbReference type="InterPro" id="IPR050765">
    <property type="entry name" value="Riboflavin_Biosynth_HTPR"/>
</dbReference>
<evidence type="ECO:0000256" key="2">
    <source>
        <dbReference type="ARBA" id="ARBA00022857"/>
    </source>
</evidence>
<sequence length="255" mass="26587">MITPSQTRTGPFDADDPLAHYPWPEGRWVRASMVSTADGAGAGPDGTSASISTPADFALFRALRNNCDVIVVGAGTARAEGYRPPASARLAVVTRSGRLDPILPFIADARPDALPLVLTCSSAEPESLADLHRIAEVVLCGDTAVDLTVALSELEARGLRRVVVEGGPSLLADLAAADLVDEYDLQLTPFLAGGSYASGSPTSRILSRSPLTIAPAPLTLAHVLTDGQTVFLRYLRAVAADGVSATTRAATLRDE</sequence>
<dbReference type="Pfam" id="PF01872">
    <property type="entry name" value="RibD_C"/>
    <property type="match status" value="1"/>
</dbReference>
<keyword evidence="2" id="KW-0521">NADP</keyword>
<dbReference type="GO" id="GO:0008703">
    <property type="term" value="F:5-amino-6-(5-phosphoribosylamino)uracil reductase activity"/>
    <property type="evidence" value="ECO:0007669"/>
    <property type="project" value="InterPro"/>
</dbReference>
<evidence type="ECO:0000256" key="1">
    <source>
        <dbReference type="ARBA" id="ARBA00005104"/>
    </source>
</evidence>
<dbReference type="PANTHER" id="PTHR38011">
    <property type="entry name" value="DIHYDROFOLATE REDUCTASE FAMILY PROTEIN (AFU_ORTHOLOGUE AFUA_8G06820)"/>
    <property type="match status" value="1"/>
</dbReference>
<dbReference type="GO" id="GO:0009231">
    <property type="term" value="P:riboflavin biosynthetic process"/>
    <property type="evidence" value="ECO:0007669"/>
    <property type="project" value="InterPro"/>
</dbReference>
<dbReference type="Gene3D" id="3.40.430.10">
    <property type="entry name" value="Dihydrofolate Reductase, subunit A"/>
    <property type="match status" value="1"/>
</dbReference>
<comment type="pathway">
    <text evidence="1">Cofactor biosynthesis; riboflavin biosynthesis.</text>
</comment>
<dbReference type="InterPro" id="IPR024072">
    <property type="entry name" value="DHFR-like_dom_sf"/>
</dbReference>
<dbReference type="PANTHER" id="PTHR38011:SF7">
    <property type="entry name" value="2,5-DIAMINO-6-RIBOSYLAMINO-4(3H)-PYRIMIDINONE 5'-PHOSPHATE REDUCTASE"/>
    <property type="match status" value="1"/>
</dbReference>
<evidence type="ECO:0000256" key="3">
    <source>
        <dbReference type="ARBA" id="ARBA00023002"/>
    </source>
</evidence>
<keyword evidence="3" id="KW-0560">Oxidoreductase</keyword>
<dbReference type="EMBL" id="CAFBNF010000166">
    <property type="protein sequence ID" value="CAB4950830.1"/>
    <property type="molecule type" value="Genomic_DNA"/>
</dbReference>
<evidence type="ECO:0000259" key="4">
    <source>
        <dbReference type="Pfam" id="PF01872"/>
    </source>
</evidence>
<feature type="domain" description="Bacterial bifunctional deaminase-reductase C-terminal" evidence="4">
    <location>
        <begin position="27"/>
        <end position="228"/>
    </location>
</feature>
<name>A0A6J7K480_9ZZZZ</name>
<organism evidence="5">
    <name type="scientific">freshwater metagenome</name>
    <dbReference type="NCBI Taxonomy" id="449393"/>
    <lineage>
        <taxon>unclassified sequences</taxon>
        <taxon>metagenomes</taxon>
        <taxon>ecological metagenomes</taxon>
    </lineage>
</organism>